<feature type="transmembrane region" description="Helical" evidence="10">
    <location>
        <begin position="6"/>
        <end position="27"/>
    </location>
</feature>
<feature type="compositionally biased region" description="Polar residues" evidence="9">
    <location>
        <begin position="320"/>
        <end position="333"/>
    </location>
</feature>
<dbReference type="InterPro" id="IPR036396">
    <property type="entry name" value="Cyt_P450_sf"/>
</dbReference>
<dbReference type="Pfam" id="PF00067">
    <property type="entry name" value="p450"/>
    <property type="match status" value="2"/>
</dbReference>
<evidence type="ECO:0000256" key="7">
    <source>
        <dbReference type="PIRSR" id="PIRSR602401-1"/>
    </source>
</evidence>
<evidence type="ECO:0000256" key="6">
    <source>
        <dbReference type="ARBA" id="ARBA00043906"/>
    </source>
</evidence>
<evidence type="ECO:0000256" key="1">
    <source>
        <dbReference type="ARBA" id="ARBA00010617"/>
    </source>
</evidence>
<evidence type="ECO:0000256" key="8">
    <source>
        <dbReference type="RuleBase" id="RU000461"/>
    </source>
</evidence>
<keyword evidence="8" id="KW-0503">Monooxygenase</keyword>
<sequence>MVLASILSNYSVPIVLITLGWFLYGLVRYVRRHHRVFTLLGIPGPKPSFLFGNALEFGKMFPLDLYTDWSKKYGSIFGYYEGLQPSVVVTCPELAHEILVKKFQNFSSRPNHAPFLWEREDKSLQNSNGLLWKQQRQIITGGMSGRCIREMFPVVQDITEDLLEEIERAMADSPQGFRVDELFERYSVQVITQATLGYHSNAFVDEDDAILRYMQAAHNSASAENFATGLARLFPSLINILKPLDYKHKYWAGILSRVASNFVHLTQKSSENACPVMRSLCAHSFPPPNLPTISRERNTTSSREGESRDSLNMEKMQPPSAVNSNAMHTQTHSYSKRKEEPLSSLPSQEKIVNEVNIYPEKKTENYSQSSNRLRSENTNSSSSEGNVPAGRTAPKPEQDNKGLVLNQQDIVDQVMGLLAAGLGPLAVAMTFVIHCLAVHGEEQERVYREIDNIALNTDTISLEELKRMKVLERFIFESMRMFPVAPGVSRECVEDCVISGHKFIRGMVVRVMSGVMYRQEENFAQFQEFNPDRFRQGYRKHAWMPFGHGPRKCVADRLAITVFKLCTVRILQRYQVCTTESTQVPLQLALRPFLVPRDGVNVKFVLRGKQEDESRL</sequence>
<feature type="binding site" description="axial binding residue" evidence="7">
    <location>
        <position position="553"/>
    </location>
    <ligand>
        <name>heme</name>
        <dbReference type="ChEBI" id="CHEBI:30413"/>
    </ligand>
    <ligandPart>
        <name>Fe</name>
        <dbReference type="ChEBI" id="CHEBI:18248"/>
    </ligandPart>
</feature>
<protein>
    <recommendedName>
        <fullName evidence="13">Cytochrome P450</fullName>
    </recommendedName>
</protein>
<dbReference type="PANTHER" id="PTHR24302">
    <property type="entry name" value="CYTOCHROME P450 FAMILY 3"/>
    <property type="match status" value="1"/>
</dbReference>
<dbReference type="Gene3D" id="1.10.630.10">
    <property type="entry name" value="Cytochrome P450"/>
    <property type="match status" value="2"/>
</dbReference>
<dbReference type="AlphaFoldDB" id="A0A433SX59"/>
<dbReference type="EMBL" id="RQTK01000889">
    <property type="protein sequence ID" value="RUS73897.1"/>
    <property type="molecule type" value="Genomic_DNA"/>
</dbReference>
<dbReference type="InterPro" id="IPR002401">
    <property type="entry name" value="Cyt_P450_E_grp-I"/>
</dbReference>
<evidence type="ECO:0000256" key="4">
    <source>
        <dbReference type="ARBA" id="ARBA00023002"/>
    </source>
</evidence>
<keyword evidence="5 7" id="KW-0408">Iron</keyword>
<evidence type="ECO:0008006" key="13">
    <source>
        <dbReference type="Google" id="ProtNLM"/>
    </source>
</evidence>
<gene>
    <name evidence="11" type="ORF">EGW08_018348</name>
</gene>
<dbReference type="GO" id="GO:0005506">
    <property type="term" value="F:iron ion binding"/>
    <property type="evidence" value="ECO:0007669"/>
    <property type="project" value="InterPro"/>
</dbReference>
<dbReference type="GO" id="GO:0016705">
    <property type="term" value="F:oxidoreductase activity, acting on paired donors, with incorporation or reduction of molecular oxygen"/>
    <property type="evidence" value="ECO:0007669"/>
    <property type="project" value="InterPro"/>
</dbReference>
<dbReference type="GO" id="GO:0020037">
    <property type="term" value="F:heme binding"/>
    <property type="evidence" value="ECO:0007669"/>
    <property type="project" value="InterPro"/>
</dbReference>
<keyword evidence="10" id="KW-0812">Transmembrane</keyword>
<keyword evidence="10" id="KW-0472">Membrane</keyword>
<keyword evidence="12" id="KW-1185">Reference proteome</keyword>
<comment type="similarity">
    <text evidence="1 8">Belongs to the cytochrome P450 family.</text>
</comment>
<evidence type="ECO:0000256" key="10">
    <source>
        <dbReference type="SAM" id="Phobius"/>
    </source>
</evidence>
<evidence type="ECO:0000256" key="9">
    <source>
        <dbReference type="SAM" id="MobiDB-lite"/>
    </source>
</evidence>
<dbReference type="PRINTS" id="PR00463">
    <property type="entry name" value="EP450I"/>
</dbReference>
<dbReference type="InterPro" id="IPR017972">
    <property type="entry name" value="Cyt_P450_CS"/>
</dbReference>
<name>A0A433SX59_ELYCH</name>
<organism evidence="11 12">
    <name type="scientific">Elysia chlorotica</name>
    <name type="common">Eastern emerald elysia</name>
    <name type="synonym">Sea slug</name>
    <dbReference type="NCBI Taxonomy" id="188477"/>
    <lineage>
        <taxon>Eukaryota</taxon>
        <taxon>Metazoa</taxon>
        <taxon>Spiralia</taxon>
        <taxon>Lophotrochozoa</taxon>
        <taxon>Mollusca</taxon>
        <taxon>Gastropoda</taxon>
        <taxon>Heterobranchia</taxon>
        <taxon>Euthyneura</taxon>
        <taxon>Panpulmonata</taxon>
        <taxon>Sacoglossa</taxon>
        <taxon>Placobranchoidea</taxon>
        <taxon>Plakobranchidae</taxon>
        <taxon>Elysia</taxon>
    </lineage>
</organism>
<feature type="region of interest" description="Disordered" evidence="9">
    <location>
        <begin position="285"/>
        <end position="400"/>
    </location>
</feature>
<evidence type="ECO:0000313" key="11">
    <source>
        <dbReference type="EMBL" id="RUS73897.1"/>
    </source>
</evidence>
<evidence type="ECO:0000256" key="2">
    <source>
        <dbReference type="ARBA" id="ARBA00022617"/>
    </source>
</evidence>
<dbReference type="Proteomes" id="UP000271974">
    <property type="component" value="Unassembled WGS sequence"/>
</dbReference>
<keyword evidence="3 7" id="KW-0479">Metal-binding</keyword>
<accession>A0A433SX59</accession>
<dbReference type="SUPFAM" id="SSF48264">
    <property type="entry name" value="Cytochrome P450"/>
    <property type="match status" value="2"/>
</dbReference>
<dbReference type="STRING" id="188477.A0A433SX59"/>
<dbReference type="InterPro" id="IPR001128">
    <property type="entry name" value="Cyt_P450"/>
</dbReference>
<dbReference type="PANTHER" id="PTHR24302:SF15">
    <property type="entry name" value="FATTY-ACID PEROXYGENASE"/>
    <property type="match status" value="1"/>
</dbReference>
<proteinExistence type="inferred from homology"/>
<keyword evidence="4 8" id="KW-0560">Oxidoreductase</keyword>
<reference evidence="11 12" key="1">
    <citation type="submission" date="2019-01" db="EMBL/GenBank/DDBJ databases">
        <title>A draft genome assembly of the solar-powered sea slug Elysia chlorotica.</title>
        <authorList>
            <person name="Cai H."/>
            <person name="Li Q."/>
            <person name="Fang X."/>
            <person name="Li J."/>
            <person name="Curtis N.E."/>
            <person name="Altenburger A."/>
            <person name="Shibata T."/>
            <person name="Feng M."/>
            <person name="Maeda T."/>
            <person name="Schwartz J.A."/>
            <person name="Shigenobu S."/>
            <person name="Lundholm N."/>
            <person name="Nishiyama T."/>
            <person name="Yang H."/>
            <person name="Hasebe M."/>
            <person name="Li S."/>
            <person name="Pierce S.K."/>
            <person name="Wang J."/>
        </authorList>
    </citation>
    <scope>NUCLEOTIDE SEQUENCE [LARGE SCALE GENOMIC DNA]</scope>
    <source>
        <strain evidence="11">EC2010</strain>
        <tissue evidence="11">Whole organism of an adult</tissue>
    </source>
</reference>
<feature type="compositionally biased region" description="Low complexity" evidence="9">
    <location>
        <begin position="369"/>
        <end position="386"/>
    </location>
</feature>
<evidence type="ECO:0000256" key="5">
    <source>
        <dbReference type="ARBA" id="ARBA00023004"/>
    </source>
</evidence>
<evidence type="ECO:0000256" key="3">
    <source>
        <dbReference type="ARBA" id="ARBA00022723"/>
    </source>
</evidence>
<dbReference type="InterPro" id="IPR050705">
    <property type="entry name" value="Cytochrome_P450_3A"/>
</dbReference>
<comment type="cofactor">
    <cofactor evidence="7">
        <name>heme</name>
        <dbReference type="ChEBI" id="CHEBI:30413"/>
    </cofactor>
</comment>
<dbReference type="OrthoDB" id="1470350at2759"/>
<keyword evidence="2 7" id="KW-0349">Heme</keyword>
<comment type="function">
    <text evidence="6">Cytochromes P450 are a group of heme-thiolate monooxygenases. They oxidize a variety of structurally unrelated compounds, including steroids, fatty acids, and xenobiotics.</text>
</comment>
<dbReference type="GO" id="GO:0008395">
    <property type="term" value="F:steroid hydroxylase activity"/>
    <property type="evidence" value="ECO:0007669"/>
    <property type="project" value="TreeGrafter"/>
</dbReference>
<keyword evidence="10" id="KW-1133">Transmembrane helix</keyword>
<comment type="caution">
    <text evidence="11">The sequence shown here is derived from an EMBL/GenBank/DDBJ whole genome shotgun (WGS) entry which is preliminary data.</text>
</comment>
<evidence type="ECO:0000313" key="12">
    <source>
        <dbReference type="Proteomes" id="UP000271974"/>
    </source>
</evidence>
<dbReference type="PROSITE" id="PS00086">
    <property type="entry name" value="CYTOCHROME_P450"/>
    <property type="match status" value="1"/>
</dbReference>
<feature type="compositionally biased region" description="Basic and acidic residues" evidence="9">
    <location>
        <begin position="294"/>
        <end position="312"/>
    </location>
</feature>